<keyword evidence="9" id="KW-1185">Reference proteome</keyword>
<dbReference type="SUPFAM" id="SSF55781">
    <property type="entry name" value="GAF domain-like"/>
    <property type="match status" value="1"/>
</dbReference>
<dbReference type="OrthoDB" id="9807827at2"/>
<dbReference type="GO" id="GO:0005524">
    <property type="term" value="F:ATP binding"/>
    <property type="evidence" value="ECO:0007669"/>
    <property type="project" value="UniProtKB-KW"/>
</dbReference>
<dbReference type="GO" id="GO:0003677">
    <property type="term" value="F:DNA binding"/>
    <property type="evidence" value="ECO:0007669"/>
    <property type="project" value="UniProtKB-KW"/>
</dbReference>
<dbReference type="Proteomes" id="UP000315750">
    <property type="component" value="Chromosome"/>
</dbReference>
<evidence type="ECO:0000259" key="7">
    <source>
        <dbReference type="PROSITE" id="PS50045"/>
    </source>
</evidence>
<dbReference type="EMBL" id="CP036278">
    <property type="protein sequence ID" value="QDU58804.1"/>
    <property type="molecule type" value="Genomic_DNA"/>
</dbReference>
<evidence type="ECO:0000256" key="4">
    <source>
        <dbReference type="ARBA" id="ARBA00023125"/>
    </source>
</evidence>
<dbReference type="Gene3D" id="3.30.450.40">
    <property type="match status" value="1"/>
</dbReference>
<dbReference type="SMART" id="SM00382">
    <property type="entry name" value="AAA"/>
    <property type="match status" value="1"/>
</dbReference>
<organism evidence="8 9">
    <name type="scientific">Aeoliella mucimassa</name>
    <dbReference type="NCBI Taxonomy" id="2527972"/>
    <lineage>
        <taxon>Bacteria</taxon>
        <taxon>Pseudomonadati</taxon>
        <taxon>Planctomycetota</taxon>
        <taxon>Planctomycetia</taxon>
        <taxon>Pirellulales</taxon>
        <taxon>Lacipirellulaceae</taxon>
        <taxon>Aeoliella</taxon>
    </lineage>
</organism>
<dbReference type="InterPro" id="IPR003018">
    <property type="entry name" value="GAF"/>
</dbReference>
<name>A0A518AVR5_9BACT</name>
<evidence type="ECO:0000256" key="3">
    <source>
        <dbReference type="ARBA" id="ARBA00023015"/>
    </source>
</evidence>
<sequence length="538" mass="60261">MLETNAIFGDPKQILLALSGQHHLPELLPAAVRLLAQRSTIALARIWLLRPPLHGDCGKCALADECHQRDRCLHLVTSYGNSATDEQEHWTRADGKFRRFPQGGRKIGRIASTGESMLINTLQEGHEWIVSPEWIHRQQIVALAGLPLVYRGETLGVLAIFAREPIEQSCQEWLHMIADHLAAAIANARAIEEIEELKSHLELENEYLREEVAGTAFGDLVGRSPALDTIAQQINLVAPTESSVLILGESGTGKEVVARELHRRSSRRDRPLIKVNCAAIPRELYESEFFGHSKGSFTGALRDRAGRFELADGGTLFLDEIGEIPLDLQAKLLRVLQEGELERIGEERTRKVNVRIIAATNRELRQEALEGRFRQDLYYRLSVFPIEVPPLRDRLEDVGLLAEHFLARYSRQLGRAELRLTLGNVKQLQEYDWPGNVRELQHVIERAAIVASNGRLTFDLPKPARTGSRSPKHASKREGANSSEPIYTMAEMRDREADNIRRALEHSDGKVYGKNGAAARLGVKPTTLASRIKSLGIR</sequence>
<keyword evidence="2" id="KW-0067">ATP-binding</keyword>
<feature type="region of interest" description="Disordered" evidence="6">
    <location>
        <begin position="460"/>
        <end position="484"/>
    </location>
</feature>
<dbReference type="InterPro" id="IPR003593">
    <property type="entry name" value="AAA+_ATPase"/>
</dbReference>
<dbReference type="Pfam" id="PF00158">
    <property type="entry name" value="Sigma54_activat"/>
    <property type="match status" value="1"/>
</dbReference>
<dbReference type="Pfam" id="PF25601">
    <property type="entry name" value="AAA_lid_14"/>
    <property type="match status" value="1"/>
</dbReference>
<dbReference type="InterPro" id="IPR029016">
    <property type="entry name" value="GAF-like_dom_sf"/>
</dbReference>
<dbReference type="Gene3D" id="3.40.50.300">
    <property type="entry name" value="P-loop containing nucleotide triphosphate hydrolases"/>
    <property type="match status" value="1"/>
</dbReference>
<dbReference type="RefSeq" id="WP_145251277.1">
    <property type="nucleotide sequence ID" value="NZ_CP036278.1"/>
</dbReference>
<keyword evidence="1" id="KW-0547">Nucleotide-binding</keyword>
<dbReference type="KEGG" id="amuc:Pan181_50440"/>
<dbReference type="GO" id="GO:0016829">
    <property type="term" value="F:lyase activity"/>
    <property type="evidence" value="ECO:0007669"/>
    <property type="project" value="UniProtKB-KW"/>
</dbReference>
<proteinExistence type="predicted"/>
<keyword evidence="3" id="KW-0805">Transcription regulation</keyword>
<evidence type="ECO:0000256" key="5">
    <source>
        <dbReference type="ARBA" id="ARBA00023163"/>
    </source>
</evidence>
<dbReference type="InterPro" id="IPR025943">
    <property type="entry name" value="Sigma_54_int_dom_ATP-bd_2"/>
</dbReference>
<evidence type="ECO:0000313" key="8">
    <source>
        <dbReference type="EMBL" id="QDU58804.1"/>
    </source>
</evidence>
<dbReference type="CDD" id="cd00009">
    <property type="entry name" value="AAA"/>
    <property type="match status" value="1"/>
</dbReference>
<evidence type="ECO:0000256" key="6">
    <source>
        <dbReference type="SAM" id="MobiDB-lite"/>
    </source>
</evidence>
<dbReference type="FunFam" id="3.40.50.300:FF:000006">
    <property type="entry name" value="DNA-binding transcriptional regulator NtrC"/>
    <property type="match status" value="1"/>
</dbReference>
<gene>
    <name evidence="8" type="primary">fhlA_2</name>
    <name evidence="8" type="ORF">Pan181_50440</name>
</gene>
<dbReference type="SMART" id="SM00065">
    <property type="entry name" value="GAF"/>
    <property type="match status" value="1"/>
</dbReference>
<dbReference type="PROSITE" id="PS50045">
    <property type="entry name" value="SIGMA54_INTERACT_4"/>
    <property type="match status" value="1"/>
</dbReference>
<dbReference type="InterPro" id="IPR002078">
    <property type="entry name" value="Sigma_54_int"/>
</dbReference>
<evidence type="ECO:0000256" key="2">
    <source>
        <dbReference type="ARBA" id="ARBA00022840"/>
    </source>
</evidence>
<keyword evidence="4" id="KW-0238">DNA-binding</keyword>
<keyword evidence="8" id="KW-0456">Lyase</keyword>
<dbReference type="SUPFAM" id="SSF52540">
    <property type="entry name" value="P-loop containing nucleoside triphosphate hydrolases"/>
    <property type="match status" value="1"/>
</dbReference>
<dbReference type="AlphaFoldDB" id="A0A518AVR5"/>
<dbReference type="PANTHER" id="PTHR32071:SF57">
    <property type="entry name" value="C4-DICARBOXYLATE TRANSPORT TRANSCRIPTIONAL REGULATORY PROTEIN DCTD"/>
    <property type="match status" value="1"/>
</dbReference>
<dbReference type="Gene3D" id="1.10.10.60">
    <property type="entry name" value="Homeodomain-like"/>
    <property type="match status" value="1"/>
</dbReference>
<keyword evidence="5" id="KW-0804">Transcription</keyword>
<dbReference type="Gene3D" id="1.10.8.60">
    <property type="match status" value="1"/>
</dbReference>
<dbReference type="PROSITE" id="PS00676">
    <property type="entry name" value="SIGMA54_INTERACT_2"/>
    <property type="match status" value="1"/>
</dbReference>
<dbReference type="InterPro" id="IPR027417">
    <property type="entry name" value="P-loop_NTPase"/>
</dbReference>
<dbReference type="InterPro" id="IPR058031">
    <property type="entry name" value="AAA_lid_NorR"/>
</dbReference>
<evidence type="ECO:0000256" key="1">
    <source>
        <dbReference type="ARBA" id="ARBA00022741"/>
    </source>
</evidence>
<feature type="domain" description="Sigma-54 factor interaction" evidence="7">
    <location>
        <begin position="220"/>
        <end position="449"/>
    </location>
</feature>
<dbReference type="GO" id="GO:0006355">
    <property type="term" value="P:regulation of DNA-templated transcription"/>
    <property type="evidence" value="ECO:0007669"/>
    <property type="project" value="InterPro"/>
</dbReference>
<dbReference type="PANTHER" id="PTHR32071">
    <property type="entry name" value="TRANSCRIPTIONAL REGULATORY PROTEIN"/>
    <property type="match status" value="1"/>
</dbReference>
<dbReference type="InterPro" id="IPR025662">
    <property type="entry name" value="Sigma_54_int_dom_ATP-bd_1"/>
</dbReference>
<reference evidence="8 9" key="1">
    <citation type="submission" date="2019-02" db="EMBL/GenBank/DDBJ databases">
        <title>Deep-cultivation of Planctomycetes and their phenomic and genomic characterization uncovers novel biology.</title>
        <authorList>
            <person name="Wiegand S."/>
            <person name="Jogler M."/>
            <person name="Boedeker C."/>
            <person name="Pinto D."/>
            <person name="Vollmers J."/>
            <person name="Rivas-Marin E."/>
            <person name="Kohn T."/>
            <person name="Peeters S.H."/>
            <person name="Heuer A."/>
            <person name="Rast P."/>
            <person name="Oberbeckmann S."/>
            <person name="Bunk B."/>
            <person name="Jeske O."/>
            <person name="Meyerdierks A."/>
            <person name="Storesund J.E."/>
            <person name="Kallscheuer N."/>
            <person name="Luecker S."/>
            <person name="Lage O.M."/>
            <person name="Pohl T."/>
            <person name="Merkel B.J."/>
            <person name="Hornburger P."/>
            <person name="Mueller R.-W."/>
            <person name="Bruemmer F."/>
            <person name="Labrenz M."/>
            <person name="Spormann A.M."/>
            <person name="Op den Camp H."/>
            <person name="Overmann J."/>
            <person name="Amann R."/>
            <person name="Jetten M.S.M."/>
            <person name="Mascher T."/>
            <person name="Medema M.H."/>
            <person name="Devos D.P."/>
            <person name="Kaster A.-K."/>
            <person name="Ovreas L."/>
            <person name="Rohde M."/>
            <person name="Galperin M.Y."/>
            <person name="Jogler C."/>
        </authorList>
    </citation>
    <scope>NUCLEOTIDE SEQUENCE [LARGE SCALE GENOMIC DNA]</scope>
    <source>
        <strain evidence="8 9">Pan181</strain>
    </source>
</reference>
<dbReference type="PROSITE" id="PS00675">
    <property type="entry name" value="SIGMA54_INTERACT_1"/>
    <property type="match status" value="1"/>
</dbReference>
<accession>A0A518AVR5</accession>
<dbReference type="InterPro" id="IPR025944">
    <property type="entry name" value="Sigma_54_int_dom_CS"/>
</dbReference>
<evidence type="ECO:0000313" key="9">
    <source>
        <dbReference type="Proteomes" id="UP000315750"/>
    </source>
</evidence>
<dbReference type="Pfam" id="PF01590">
    <property type="entry name" value="GAF"/>
    <property type="match status" value="1"/>
</dbReference>
<protein>
    <submittedName>
        <fullName evidence="8">Formate hydrogenlyase transcriptional activator</fullName>
    </submittedName>
</protein>
<dbReference type="PROSITE" id="PS00688">
    <property type="entry name" value="SIGMA54_INTERACT_3"/>
    <property type="match status" value="1"/>
</dbReference>